<evidence type="ECO:0000313" key="3">
    <source>
        <dbReference type="EMBL" id="KAK9121177.1"/>
    </source>
</evidence>
<accession>A0AAP0NVC5</accession>
<organism evidence="3 4">
    <name type="scientific">Stephania yunnanensis</name>
    <dbReference type="NCBI Taxonomy" id="152371"/>
    <lineage>
        <taxon>Eukaryota</taxon>
        <taxon>Viridiplantae</taxon>
        <taxon>Streptophyta</taxon>
        <taxon>Embryophyta</taxon>
        <taxon>Tracheophyta</taxon>
        <taxon>Spermatophyta</taxon>
        <taxon>Magnoliopsida</taxon>
        <taxon>Ranunculales</taxon>
        <taxon>Menispermaceae</taxon>
        <taxon>Menispermoideae</taxon>
        <taxon>Cissampelideae</taxon>
        <taxon>Stephania</taxon>
    </lineage>
</organism>
<dbReference type="Pfam" id="PF22936">
    <property type="entry name" value="Pol_BBD"/>
    <property type="match status" value="1"/>
</dbReference>
<feature type="domain" description="Retrovirus-related Pol polyprotein from transposon TNT 1-94-like beta-barrel" evidence="2">
    <location>
        <begin position="86"/>
        <end position="160"/>
    </location>
</feature>
<dbReference type="EMBL" id="JBBNAF010000008">
    <property type="protein sequence ID" value="KAK9121177.1"/>
    <property type="molecule type" value="Genomic_DNA"/>
</dbReference>
<name>A0AAP0NVC5_9MAGN</name>
<dbReference type="Proteomes" id="UP001420932">
    <property type="component" value="Unassembled WGS sequence"/>
</dbReference>
<comment type="caution">
    <text evidence="3">The sequence shown here is derived from an EMBL/GenBank/DDBJ whole genome shotgun (WGS) entry which is preliminary data.</text>
</comment>
<evidence type="ECO:0000259" key="2">
    <source>
        <dbReference type="Pfam" id="PF22936"/>
    </source>
</evidence>
<feature type="domain" description="GAG-pre-integrase" evidence="1">
    <location>
        <begin position="192"/>
        <end position="268"/>
    </location>
</feature>
<keyword evidence="4" id="KW-1185">Reference proteome</keyword>
<dbReference type="InterPro" id="IPR054722">
    <property type="entry name" value="PolX-like_BBD"/>
</dbReference>
<dbReference type="Pfam" id="PF13976">
    <property type="entry name" value="gag_pre-integrs"/>
    <property type="match status" value="1"/>
</dbReference>
<evidence type="ECO:0008006" key="5">
    <source>
        <dbReference type="Google" id="ProtNLM"/>
    </source>
</evidence>
<evidence type="ECO:0000313" key="4">
    <source>
        <dbReference type="Proteomes" id="UP001420932"/>
    </source>
</evidence>
<dbReference type="AlphaFoldDB" id="A0AAP0NVC5"/>
<sequence length="292" mass="32019">MNNGSKSFANMMESPLDIPDAGTFQFEDFQTNIAAMIQQGIESFMKGKCISAEGVPAHMNSVVSEITGSSQKRSSSFNTSFSSDAWIMDSGATNHMCINYDLLVNIIALAKPVSICLPDGHTQEVTCIGDVHLSSDIFLSSCLHINSFKYNLLSVSKLISSTKLAVEFYPSFCAIQNIEQSQVLAVGRMIGGLYILDSNSFNKDVIASFVSPTELSSACCNNANTNFSWHYRLGHPSVTITKHLDLLLNNSSTGGNNVPCDVCHMSKQWRLVFPLSSIQTSFPFQLLHMDVW</sequence>
<reference evidence="3 4" key="1">
    <citation type="submission" date="2024-01" db="EMBL/GenBank/DDBJ databases">
        <title>Genome assemblies of Stephania.</title>
        <authorList>
            <person name="Yang L."/>
        </authorList>
    </citation>
    <scope>NUCLEOTIDE SEQUENCE [LARGE SCALE GENOMIC DNA]</scope>
    <source>
        <strain evidence="3">YNDBR</strain>
        <tissue evidence="3">Leaf</tissue>
    </source>
</reference>
<gene>
    <name evidence="3" type="ORF">Syun_018794</name>
</gene>
<proteinExistence type="predicted"/>
<protein>
    <recommendedName>
        <fullName evidence="5">GAG-pre-integrase domain-containing protein</fullName>
    </recommendedName>
</protein>
<evidence type="ECO:0000259" key="1">
    <source>
        <dbReference type="Pfam" id="PF13976"/>
    </source>
</evidence>
<dbReference type="InterPro" id="IPR025724">
    <property type="entry name" value="GAG-pre-integrase_dom"/>
</dbReference>